<gene>
    <name evidence="1" type="ORF">N656DRAFT_186369</name>
</gene>
<organism evidence="1 2">
    <name type="scientific">Canariomyces notabilis</name>
    <dbReference type="NCBI Taxonomy" id="2074819"/>
    <lineage>
        <taxon>Eukaryota</taxon>
        <taxon>Fungi</taxon>
        <taxon>Dikarya</taxon>
        <taxon>Ascomycota</taxon>
        <taxon>Pezizomycotina</taxon>
        <taxon>Sordariomycetes</taxon>
        <taxon>Sordariomycetidae</taxon>
        <taxon>Sordariales</taxon>
        <taxon>Chaetomiaceae</taxon>
        <taxon>Canariomyces</taxon>
    </lineage>
</organism>
<proteinExistence type="predicted"/>
<keyword evidence="2" id="KW-1185">Reference proteome</keyword>
<dbReference type="EMBL" id="MU853348">
    <property type="protein sequence ID" value="KAK4110928.1"/>
    <property type="molecule type" value="Genomic_DNA"/>
</dbReference>
<evidence type="ECO:0000313" key="1">
    <source>
        <dbReference type="EMBL" id="KAK4110928.1"/>
    </source>
</evidence>
<dbReference type="Proteomes" id="UP001302812">
    <property type="component" value="Unassembled WGS sequence"/>
</dbReference>
<reference evidence="1" key="2">
    <citation type="submission" date="2023-05" db="EMBL/GenBank/DDBJ databases">
        <authorList>
            <consortium name="Lawrence Berkeley National Laboratory"/>
            <person name="Steindorff A."/>
            <person name="Hensen N."/>
            <person name="Bonometti L."/>
            <person name="Westerberg I."/>
            <person name="Brannstrom I.O."/>
            <person name="Guillou S."/>
            <person name="Cros-Aarteil S."/>
            <person name="Calhoun S."/>
            <person name="Haridas S."/>
            <person name="Kuo A."/>
            <person name="Mondo S."/>
            <person name="Pangilinan J."/>
            <person name="Riley R."/>
            <person name="Labutti K."/>
            <person name="Andreopoulos B."/>
            <person name="Lipzen A."/>
            <person name="Chen C."/>
            <person name="Yanf M."/>
            <person name="Daum C."/>
            <person name="Ng V."/>
            <person name="Clum A."/>
            <person name="Ohm R."/>
            <person name="Martin F."/>
            <person name="Silar P."/>
            <person name="Natvig D."/>
            <person name="Lalanne C."/>
            <person name="Gautier V."/>
            <person name="Ament-Velasquez S.L."/>
            <person name="Kruys A."/>
            <person name="Hutchinson M.I."/>
            <person name="Powell A.J."/>
            <person name="Barry K."/>
            <person name="Miller A.N."/>
            <person name="Grigoriev I.V."/>
            <person name="Debuchy R."/>
            <person name="Gladieux P."/>
            <person name="Thoren M.H."/>
            <person name="Johannesson H."/>
        </authorList>
    </citation>
    <scope>NUCLEOTIDE SEQUENCE</scope>
    <source>
        <strain evidence="1">CBS 508.74</strain>
    </source>
</reference>
<name>A0AAN6QJ63_9PEZI</name>
<comment type="caution">
    <text evidence="1">The sequence shown here is derived from an EMBL/GenBank/DDBJ whole genome shotgun (WGS) entry which is preliminary data.</text>
</comment>
<dbReference type="GeneID" id="89932929"/>
<protein>
    <submittedName>
        <fullName evidence="1">Uncharacterized protein</fullName>
    </submittedName>
</protein>
<dbReference type="AlphaFoldDB" id="A0AAN6QJ63"/>
<dbReference type="RefSeq" id="XP_064668498.1">
    <property type="nucleotide sequence ID" value="XM_064808806.1"/>
</dbReference>
<reference evidence="1" key="1">
    <citation type="journal article" date="2023" name="Mol. Phylogenet. Evol.">
        <title>Genome-scale phylogeny and comparative genomics of the fungal order Sordariales.</title>
        <authorList>
            <person name="Hensen N."/>
            <person name="Bonometti L."/>
            <person name="Westerberg I."/>
            <person name="Brannstrom I.O."/>
            <person name="Guillou S."/>
            <person name="Cros-Aarteil S."/>
            <person name="Calhoun S."/>
            <person name="Haridas S."/>
            <person name="Kuo A."/>
            <person name="Mondo S."/>
            <person name="Pangilinan J."/>
            <person name="Riley R."/>
            <person name="LaButti K."/>
            <person name="Andreopoulos B."/>
            <person name="Lipzen A."/>
            <person name="Chen C."/>
            <person name="Yan M."/>
            <person name="Daum C."/>
            <person name="Ng V."/>
            <person name="Clum A."/>
            <person name="Steindorff A."/>
            <person name="Ohm R.A."/>
            <person name="Martin F."/>
            <person name="Silar P."/>
            <person name="Natvig D.O."/>
            <person name="Lalanne C."/>
            <person name="Gautier V."/>
            <person name="Ament-Velasquez S.L."/>
            <person name="Kruys A."/>
            <person name="Hutchinson M.I."/>
            <person name="Powell A.J."/>
            <person name="Barry K."/>
            <person name="Miller A.N."/>
            <person name="Grigoriev I.V."/>
            <person name="Debuchy R."/>
            <person name="Gladieux P."/>
            <person name="Hiltunen Thoren M."/>
            <person name="Johannesson H."/>
        </authorList>
    </citation>
    <scope>NUCLEOTIDE SEQUENCE</scope>
    <source>
        <strain evidence="1">CBS 508.74</strain>
    </source>
</reference>
<sequence>MLNSIPLTYVDHIFNYSGMNCRFTRDLRSTSLFPNDLYSYGRTLLSCPLLWKVLHSGIVLVCATPSHSPHGRRQVQLTELKSRLHFSSCASPPLRSCETKCLATTLVPTTGTEIGSKTCRVISLPVFYGLTKQKHHDCYLAKIRKRSSLCSASWRVEIP</sequence>
<evidence type="ECO:0000313" key="2">
    <source>
        <dbReference type="Proteomes" id="UP001302812"/>
    </source>
</evidence>
<accession>A0AAN6QJ63</accession>